<gene>
    <name evidence="1" type="ORF">DPEC_G00087900</name>
</gene>
<protein>
    <submittedName>
        <fullName evidence="1">Uncharacterized protein</fullName>
    </submittedName>
</protein>
<dbReference type="Proteomes" id="UP001157502">
    <property type="component" value="Chromosome 7"/>
</dbReference>
<organism evidence="1 2">
    <name type="scientific">Dallia pectoralis</name>
    <name type="common">Alaska blackfish</name>
    <dbReference type="NCBI Taxonomy" id="75939"/>
    <lineage>
        <taxon>Eukaryota</taxon>
        <taxon>Metazoa</taxon>
        <taxon>Chordata</taxon>
        <taxon>Craniata</taxon>
        <taxon>Vertebrata</taxon>
        <taxon>Euteleostomi</taxon>
        <taxon>Actinopterygii</taxon>
        <taxon>Neopterygii</taxon>
        <taxon>Teleostei</taxon>
        <taxon>Protacanthopterygii</taxon>
        <taxon>Esociformes</taxon>
        <taxon>Umbridae</taxon>
        <taxon>Dallia</taxon>
    </lineage>
</organism>
<evidence type="ECO:0000313" key="1">
    <source>
        <dbReference type="EMBL" id="KAJ8009343.1"/>
    </source>
</evidence>
<evidence type="ECO:0000313" key="2">
    <source>
        <dbReference type="Proteomes" id="UP001157502"/>
    </source>
</evidence>
<name>A0ACC2GZX6_DALPE</name>
<comment type="caution">
    <text evidence="1">The sequence shown here is derived from an EMBL/GenBank/DDBJ whole genome shotgun (WGS) entry which is preliminary data.</text>
</comment>
<dbReference type="EMBL" id="CM055734">
    <property type="protein sequence ID" value="KAJ8009343.1"/>
    <property type="molecule type" value="Genomic_DNA"/>
</dbReference>
<proteinExistence type="predicted"/>
<sequence>MRSAIHCAVVQFQLNTGGGHHKRRTVQHKRFARVLECLIDLPAAVGKHHEDNYRFVSFRVQPSKQQAHIRSTRGSGLRALREDIFGFVNITTSELVKLFTALKQAGP</sequence>
<accession>A0ACC2GZX6</accession>
<reference evidence="1" key="1">
    <citation type="submission" date="2021-05" db="EMBL/GenBank/DDBJ databases">
        <authorList>
            <person name="Pan Q."/>
            <person name="Jouanno E."/>
            <person name="Zahm M."/>
            <person name="Klopp C."/>
            <person name="Cabau C."/>
            <person name="Louis A."/>
            <person name="Berthelot C."/>
            <person name="Parey E."/>
            <person name="Roest Crollius H."/>
            <person name="Montfort J."/>
            <person name="Robinson-Rechavi M."/>
            <person name="Bouchez O."/>
            <person name="Lampietro C."/>
            <person name="Lopez Roques C."/>
            <person name="Donnadieu C."/>
            <person name="Postlethwait J."/>
            <person name="Bobe J."/>
            <person name="Dillon D."/>
            <person name="Chandos A."/>
            <person name="von Hippel F."/>
            <person name="Guiguen Y."/>
        </authorList>
    </citation>
    <scope>NUCLEOTIDE SEQUENCE</scope>
    <source>
        <strain evidence="1">YG-Jan2019</strain>
    </source>
</reference>
<keyword evidence="2" id="KW-1185">Reference proteome</keyword>